<keyword evidence="2" id="KW-1185">Reference proteome</keyword>
<evidence type="ECO:0008006" key="3">
    <source>
        <dbReference type="Google" id="ProtNLM"/>
    </source>
</evidence>
<dbReference type="PANTHER" id="PTHR35004:SF6">
    <property type="entry name" value="TRANSPOSASE"/>
    <property type="match status" value="1"/>
</dbReference>
<dbReference type="InterPro" id="IPR012337">
    <property type="entry name" value="RNaseH-like_sf"/>
</dbReference>
<dbReference type="Proteomes" id="UP001276854">
    <property type="component" value="Unassembled WGS sequence"/>
</dbReference>
<proteinExistence type="predicted"/>
<reference evidence="1 2" key="1">
    <citation type="submission" date="2023-10" db="EMBL/GenBank/DDBJ databases">
        <title>A novel Glycoside Hydrolase 43-Like Enzyme from Clostrdium boliviensis is an Endo-xylanase, and a Candidate for Xylooligosaccharides Production from Different Xylan Substrates.</title>
        <authorList>
            <person name="Alvarez M.T."/>
            <person name="Rocabado-Villegas L.R."/>
            <person name="Salas-Veizaga D.M."/>
            <person name="Linares-Pasten J.A."/>
            <person name="Gudmundsdottir E.E."/>
            <person name="Hreggvidsson G.O."/>
            <person name="Adlercreutz P."/>
            <person name="Nordberg Karlsson E."/>
        </authorList>
    </citation>
    <scope>NUCLEOTIDE SEQUENCE [LARGE SCALE GENOMIC DNA]</scope>
    <source>
        <strain evidence="1 2">E-1</strain>
    </source>
</reference>
<dbReference type="PANTHER" id="PTHR35004">
    <property type="entry name" value="TRANSPOSASE RV3428C-RELATED"/>
    <property type="match status" value="1"/>
</dbReference>
<accession>A0ABU4GPV9</accession>
<dbReference type="Gene3D" id="3.30.420.10">
    <property type="entry name" value="Ribonuclease H-like superfamily/Ribonuclease H"/>
    <property type="match status" value="1"/>
</dbReference>
<sequence length="128" mass="14897">MICGAVGTVLLHTRVRDGASKAKVERHFRTLKERWLYTLDTERISSLAEFNSLLKDYMRSYNTTFHTGIDSTPFTRYQDTKSHVRCPASKDWLNECFLNRITRKVNKDSTVSINKNSFDVPMQFISIK</sequence>
<dbReference type="RefSeq" id="WP_318065835.1">
    <property type="nucleotide sequence ID" value="NZ_JAWONS010000280.1"/>
</dbReference>
<evidence type="ECO:0000313" key="2">
    <source>
        <dbReference type="Proteomes" id="UP001276854"/>
    </source>
</evidence>
<name>A0ABU4GPV9_9CLOT</name>
<organism evidence="1 2">
    <name type="scientific">Clostridium boliviensis</name>
    <dbReference type="NCBI Taxonomy" id="318465"/>
    <lineage>
        <taxon>Bacteria</taxon>
        <taxon>Bacillati</taxon>
        <taxon>Bacillota</taxon>
        <taxon>Clostridia</taxon>
        <taxon>Eubacteriales</taxon>
        <taxon>Clostridiaceae</taxon>
        <taxon>Clostridium</taxon>
    </lineage>
</organism>
<dbReference type="InterPro" id="IPR036397">
    <property type="entry name" value="RNaseH_sf"/>
</dbReference>
<dbReference type="SUPFAM" id="SSF53098">
    <property type="entry name" value="Ribonuclease H-like"/>
    <property type="match status" value="1"/>
</dbReference>
<gene>
    <name evidence="1" type="ORF">RZO55_18910</name>
</gene>
<evidence type="ECO:0000313" key="1">
    <source>
        <dbReference type="EMBL" id="MDW2799649.1"/>
    </source>
</evidence>
<protein>
    <recommendedName>
        <fullName evidence="3">Integrase catalytic domain-containing protein</fullName>
    </recommendedName>
</protein>
<dbReference type="EMBL" id="JAWONS010000280">
    <property type="protein sequence ID" value="MDW2799649.1"/>
    <property type="molecule type" value="Genomic_DNA"/>
</dbReference>
<comment type="caution">
    <text evidence="1">The sequence shown here is derived from an EMBL/GenBank/DDBJ whole genome shotgun (WGS) entry which is preliminary data.</text>
</comment>